<dbReference type="OrthoDB" id="9805006at2"/>
<dbReference type="Pfam" id="PF17384">
    <property type="entry name" value="DUF150_C"/>
    <property type="match status" value="1"/>
</dbReference>
<evidence type="ECO:0000256" key="2">
    <source>
        <dbReference type="ARBA" id="ARBA00022517"/>
    </source>
</evidence>
<dbReference type="GO" id="GO:0000028">
    <property type="term" value="P:ribosomal small subunit assembly"/>
    <property type="evidence" value="ECO:0007669"/>
    <property type="project" value="TreeGrafter"/>
</dbReference>
<protein>
    <recommendedName>
        <fullName evidence="3">Ribosome maturation factor RimP</fullName>
    </recommendedName>
</protein>
<dbReference type="Pfam" id="PF02576">
    <property type="entry name" value="RimP_N"/>
    <property type="match status" value="1"/>
</dbReference>
<proteinExistence type="inferred from homology"/>
<dbReference type="SUPFAM" id="SSF75420">
    <property type="entry name" value="YhbC-like, N-terminal domain"/>
    <property type="match status" value="1"/>
</dbReference>
<evidence type="ECO:0000256" key="1">
    <source>
        <dbReference type="ARBA" id="ARBA00022490"/>
    </source>
</evidence>
<accession>A0A542ZAD5</accession>
<dbReference type="InterPro" id="IPR028989">
    <property type="entry name" value="RimP_N"/>
</dbReference>
<dbReference type="InterPro" id="IPR028998">
    <property type="entry name" value="RimP_C"/>
</dbReference>
<gene>
    <name evidence="3" type="primary">rimP</name>
    <name evidence="6" type="ORF">FB460_2385</name>
</gene>
<feature type="domain" description="Ribosome maturation factor RimP N-terminal" evidence="4">
    <location>
        <begin position="12"/>
        <end position="85"/>
    </location>
</feature>
<comment type="caution">
    <text evidence="6">The sequence shown here is derived from an EMBL/GenBank/DDBJ whole genome shotgun (WGS) entry which is preliminary data.</text>
</comment>
<dbReference type="AlphaFoldDB" id="A0A542ZAD5"/>
<evidence type="ECO:0000259" key="4">
    <source>
        <dbReference type="Pfam" id="PF02576"/>
    </source>
</evidence>
<dbReference type="Proteomes" id="UP000316196">
    <property type="component" value="Unassembled WGS sequence"/>
</dbReference>
<sequence length="171" mass="18449">MADTERLTTAVTSVLDEFELELESLDVIGGGKSRKLRIIVDGDGPEGRGPLVDDIASASRAISGMLDETGLMGEQSYALELSSRGTSRPLTHPKHWRRNNGRLVRCVTADDTTVGRIARSDDEGVELTVMVNEKKGLTESVRLEYCDIDKATIEVELGRGNRSAAGSGKDS</sequence>
<keyword evidence="2 3" id="KW-0690">Ribosome biogenesis</keyword>
<dbReference type="PANTHER" id="PTHR33867">
    <property type="entry name" value="RIBOSOME MATURATION FACTOR RIMP"/>
    <property type="match status" value="1"/>
</dbReference>
<dbReference type="InterPro" id="IPR003728">
    <property type="entry name" value="Ribosome_maturation_RimP"/>
</dbReference>
<evidence type="ECO:0000313" key="6">
    <source>
        <dbReference type="EMBL" id="TQL57309.1"/>
    </source>
</evidence>
<organism evidence="6 7">
    <name type="scientific">Propioniferax innocua</name>
    <dbReference type="NCBI Taxonomy" id="1753"/>
    <lineage>
        <taxon>Bacteria</taxon>
        <taxon>Bacillati</taxon>
        <taxon>Actinomycetota</taxon>
        <taxon>Actinomycetes</taxon>
        <taxon>Propionibacteriales</taxon>
        <taxon>Propionibacteriaceae</taxon>
        <taxon>Propioniferax</taxon>
    </lineage>
</organism>
<dbReference type="RefSeq" id="WP_142094400.1">
    <property type="nucleotide sequence ID" value="NZ_BAAAMD010000003.1"/>
</dbReference>
<dbReference type="InterPro" id="IPR035956">
    <property type="entry name" value="RimP_N_sf"/>
</dbReference>
<comment type="similarity">
    <text evidence="3">Belongs to the RimP family.</text>
</comment>
<evidence type="ECO:0000259" key="5">
    <source>
        <dbReference type="Pfam" id="PF17384"/>
    </source>
</evidence>
<dbReference type="Gene3D" id="3.30.300.70">
    <property type="entry name" value="RimP-like superfamily, N-terminal"/>
    <property type="match status" value="1"/>
</dbReference>
<dbReference type="PANTHER" id="PTHR33867:SF1">
    <property type="entry name" value="RIBOSOME MATURATION FACTOR RIMP"/>
    <property type="match status" value="1"/>
</dbReference>
<evidence type="ECO:0000256" key="3">
    <source>
        <dbReference type="HAMAP-Rule" id="MF_01077"/>
    </source>
</evidence>
<reference evidence="6 7" key="1">
    <citation type="submission" date="2019-06" db="EMBL/GenBank/DDBJ databases">
        <title>Sequencing the genomes of 1000 actinobacteria strains.</title>
        <authorList>
            <person name="Klenk H.-P."/>
        </authorList>
    </citation>
    <scope>NUCLEOTIDE SEQUENCE [LARGE SCALE GENOMIC DNA]</scope>
    <source>
        <strain evidence="6 7">DSM 8251</strain>
    </source>
</reference>
<dbReference type="HAMAP" id="MF_01077">
    <property type="entry name" value="RimP"/>
    <property type="match status" value="1"/>
</dbReference>
<dbReference type="GO" id="GO:0006412">
    <property type="term" value="P:translation"/>
    <property type="evidence" value="ECO:0007669"/>
    <property type="project" value="TreeGrafter"/>
</dbReference>
<evidence type="ECO:0000313" key="7">
    <source>
        <dbReference type="Proteomes" id="UP000316196"/>
    </source>
</evidence>
<dbReference type="EMBL" id="VFOR01000003">
    <property type="protein sequence ID" value="TQL57309.1"/>
    <property type="molecule type" value="Genomic_DNA"/>
</dbReference>
<comment type="function">
    <text evidence="3">Required for maturation of 30S ribosomal subunits.</text>
</comment>
<dbReference type="GO" id="GO:0005829">
    <property type="term" value="C:cytosol"/>
    <property type="evidence" value="ECO:0007669"/>
    <property type="project" value="TreeGrafter"/>
</dbReference>
<keyword evidence="7" id="KW-1185">Reference proteome</keyword>
<name>A0A542ZAD5_9ACTN</name>
<feature type="domain" description="Ribosome maturation factor RimP C-terminal" evidence="5">
    <location>
        <begin position="90"/>
        <end position="156"/>
    </location>
</feature>
<keyword evidence="1 3" id="KW-0963">Cytoplasm</keyword>
<comment type="subcellular location">
    <subcellularLocation>
        <location evidence="3">Cytoplasm</location>
    </subcellularLocation>
</comment>